<dbReference type="Proteomes" id="UP000054783">
    <property type="component" value="Unassembled WGS sequence"/>
</dbReference>
<dbReference type="EMBL" id="JYDQ01004270">
    <property type="protein sequence ID" value="KRY02074.1"/>
    <property type="molecule type" value="Genomic_DNA"/>
</dbReference>
<gene>
    <name evidence="1" type="ORF">T12_8898</name>
</gene>
<sequence length="41" mass="4160">MVLPAKVAQLATCPTRKAVAALPTASLRNGFCSCCGGDFSC</sequence>
<proteinExistence type="predicted"/>
<reference evidence="1 2" key="1">
    <citation type="submission" date="2015-01" db="EMBL/GenBank/DDBJ databases">
        <title>Evolution of Trichinella species and genotypes.</title>
        <authorList>
            <person name="Korhonen P.K."/>
            <person name="Edoardo P."/>
            <person name="Giuseppe L.R."/>
            <person name="Gasser R.B."/>
        </authorList>
    </citation>
    <scope>NUCLEOTIDE SEQUENCE [LARGE SCALE GENOMIC DNA]</scope>
    <source>
        <strain evidence="1">ISS2496</strain>
    </source>
</reference>
<evidence type="ECO:0000313" key="1">
    <source>
        <dbReference type="EMBL" id="KRY02074.1"/>
    </source>
</evidence>
<protein>
    <submittedName>
        <fullName evidence="1">Uncharacterized protein</fullName>
    </submittedName>
</protein>
<dbReference type="AlphaFoldDB" id="A0A0V0YQG7"/>
<accession>A0A0V0YQG7</accession>
<name>A0A0V0YQG7_9BILA</name>
<keyword evidence="2" id="KW-1185">Reference proteome</keyword>
<organism evidence="1 2">
    <name type="scientific">Trichinella patagoniensis</name>
    <dbReference type="NCBI Taxonomy" id="990121"/>
    <lineage>
        <taxon>Eukaryota</taxon>
        <taxon>Metazoa</taxon>
        <taxon>Ecdysozoa</taxon>
        <taxon>Nematoda</taxon>
        <taxon>Enoplea</taxon>
        <taxon>Dorylaimia</taxon>
        <taxon>Trichinellida</taxon>
        <taxon>Trichinellidae</taxon>
        <taxon>Trichinella</taxon>
    </lineage>
</organism>
<evidence type="ECO:0000313" key="2">
    <source>
        <dbReference type="Proteomes" id="UP000054783"/>
    </source>
</evidence>
<comment type="caution">
    <text evidence="1">The sequence shown here is derived from an EMBL/GenBank/DDBJ whole genome shotgun (WGS) entry which is preliminary data.</text>
</comment>